<evidence type="ECO:0000313" key="1">
    <source>
        <dbReference type="EMBL" id="GEO92312.1"/>
    </source>
</evidence>
<organism evidence="1 2">
    <name type="scientific">Kocuria flava</name>
    <dbReference type="NCBI Taxonomy" id="446860"/>
    <lineage>
        <taxon>Bacteria</taxon>
        <taxon>Bacillati</taxon>
        <taxon>Actinomycetota</taxon>
        <taxon>Actinomycetes</taxon>
        <taxon>Micrococcales</taxon>
        <taxon>Micrococcaceae</taxon>
        <taxon>Kocuria</taxon>
    </lineage>
</organism>
<gene>
    <name evidence="1" type="ORF">KFL01_16180</name>
</gene>
<dbReference type="EMBL" id="BJZR01000038">
    <property type="protein sequence ID" value="GEO92312.1"/>
    <property type="molecule type" value="Genomic_DNA"/>
</dbReference>
<dbReference type="Proteomes" id="UP000321155">
    <property type="component" value="Unassembled WGS sequence"/>
</dbReference>
<reference evidence="1 2" key="1">
    <citation type="submission" date="2019-07" db="EMBL/GenBank/DDBJ databases">
        <title>Whole genome shotgun sequence of Kocuria flava NBRC 107626.</title>
        <authorList>
            <person name="Hosoyama A."/>
            <person name="Uohara A."/>
            <person name="Ohji S."/>
            <person name="Ichikawa N."/>
        </authorList>
    </citation>
    <scope>NUCLEOTIDE SEQUENCE [LARGE SCALE GENOMIC DNA]</scope>
    <source>
        <strain evidence="1 2">NBRC 107626</strain>
    </source>
</reference>
<protein>
    <recommendedName>
        <fullName evidence="3">Esterase</fullName>
    </recommendedName>
</protein>
<sequence length="318" mass="34565">MHRAPDPEQGHRPRRRALAATVVAAGLALALVLIALPRLLWEPGLEAPGTVSCAAYGLPELTVPSRPDHRPLGDGPVLSQGPRLGEGPADRWDVAFEHEGVTSTYHVLADGIDWSRPVGVVFRLHGDGAYEFHHPQRKLSCLAEVARSHNAILVAPRTPDRTGEPTWWEDLDGNAEWFLALAEQRIFAGYDLDRSRTWLHGYSGGAEFISYELLADRIGLLEGGGAILSGGGGAPAGAASAPTAEQRADLRLHWDVGADDDGTDPHAPFDALRAARAGEAWYDRRGFERTSLQVRENTDHFELPEARVLDRLLTAAED</sequence>
<keyword evidence="2" id="KW-1185">Reference proteome</keyword>
<evidence type="ECO:0008006" key="3">
    <source>
        <dbReference type="Google" id="ProtNLM"/>
    </source>
</evidence>
<name>A0ABQ0X3U0_9MICC</name>
<dbReference type="RefSeq" id="WP_186815350.1">
    <property type="nucleotide sequence ID" value="NZ_BJZR01000038.1"/>
</dbReference>
<accession>A0ABQ0X3U0</accession>
<dbReference type="InterPro" id="IPR029058">
    <property type="entry name" value="AB_hydrolase_fold"/>
</dbReference>
<proteinExistence type="predicted"/>
<dbReference type="Gene3D" id="3.40.50.1820">
    <property type="entry name" value="alpha/beta hydrolase"/>
    <property type="match status" value="1"/>
</dbReference>
<comment type="caution">
    <text evidence="1">The sequence shown here is derived from an EMBL/GenBank/DDBJ whole genome shotgun (WGS) entry which is preliminary data.</text>
</comment>
<dbReference type="SUPFAM" id="SSF53474">
    <property type="entry name" value="alpha/beta-Hydrolases"/>
    <property type="match status" value="1"/>
</dbReference>
<evidence type="ECO:0000313" key="2">
    <source>
        <dbReference type="Proteomes" id="UP000321155"/>
    </source>
</evidence>